<evidence type="ECO:0000256" key="3">
    <source>
        <dbReference type="ARBA" id="ARBA00022679"/>
    </source>
</evidence>
<feature type="transmembrane region" description="Helical" evidence="9">
    <location>
        <begin position="455"/>
        <end position="473"/>
    </location>
</feature>
<dbReference type="Pfam" id="PF26314">
    <property type="entry name" value="MptA_B_family"/>
    <property type="match status" value="1"/>
</dbReference>
<name>A0ABQ3DLU9_9ACTN</name>
<organism evidence="10 11">
    <name type="scientific">Streptomyces chryseus</name>
    <dbReference type="NCBI Taxonomy" id="68186"/>
    <lineage>
        <taxon>Bacteria</taxon>
        <taxon>Bacillati</taxon>
        <taxon>Actinomycetota</taxon>
        <taxon>Actinomycetes</taxon>
        <taxon>Kitasatosporales</taxon>
        <taxon>Streptomycetaceae</taxon>
        <taxon>Streptomyces</taxon>
    </lineage>
</organism>
<feature type="transmembrane region" description="Helical" evidence="9">
    <location>
        <begin position="248"/>
        <end position="276"/>
    </location>
</feature>
<feature type="transmembrane region" description="Helical" evidence="9">
    <location>
        <begin position="288"/>
        <end position="309"/>
    </location>
</feature>
<evidence type="ECO:0000256" key="8">
    <source>
        <dbReference type="SAM" id="MobiDB-lite"/>
    </source>
</evidence>
<evidence type="ECO:0000256" key="5">
    <source>
        <dbReference type="ARBA" id="ARBA00022989"/>
    </source>
</evidence>
<feature type="transmembrane region" description="Helical" evidence="9">
    <location>
        <begin position="172"/>
        <end position="195"/>
    </location>
</feature>
<feature type="transmembrane region" description="Helical" evidence="9">
    <location>
        <begin position="12"/>
        <end position="32"/>
    </location>
</feature>
<comment type="caution">
    <text evidence="10">The sequence shown here is derived from an EMBL/GenBank/DDBJ whole genome shotgun (WGS) entry which is preliminary data.</text>
</comment>
<feature type="transmembrane region" description="Helical" evidence="9">
    <location>
        <begin position="396"/>
        <end position="415"/>
    </location>
</feature>
<keyword evidence="11" id="KW-1185">Reference proteome</keyword>
<keyword evidence="6 9" id="KW-0472">Membrane</keyword>
<evidence type="ECO:0000256" key="2">
    <source>
        <dbReference type="ARBA" id="ARBA00022676"/>
    </source>
</evidence>
<dbReference type="NCBIfam" id="NF038066">
    <property type="entry name" value="MptB"/>
    <property type="match status" value="1"/>
</dbReference>
<sequence length="536" mass="55436">MGTLSAAGYRRLGAVGSLAAAVGGIAAGRLPAHDPWGLWVPHGSTTTVAAAVLAYLGLTLLVVSWWQYGRLVARGAAGGVRDALVTLVWWAAPLALAPPLHSADVYSYIAQGAMVVEGHDVYTSGPSVIGPDELGADAAASSGAQWRDTPAPYGPVFLALAKWVALATDGRIVPAVLGMRLVALAALALIVWATLRIARARGADRTGALWLGALNPLLLIHVVGGMHNDGLMIALMLTGLVFALRGRWILGSAVVALAMMVKSPAAVALLFVGALVVRRTSGPLPWRVAKAFAVPALVAGAVAVATTLLSGTGFGWLHTQSVAGSIHTALSATSDIGLGVGELTHAAFGWDSEPVKRAFQTLGLALALAVIGYAALATFRRVRPWCGDRPPHPVHALGVALVALVALSPMVQPWYLLWGTAVVSATAWNGRLGRALSVLSAALVYETHPTGSTPGYGFLVAGVVCALGTVLLLRERRAAWPWEWPSSADDGARRPGVPLSGPVRRPSPPLALPSMRTHGDQGGGPDGEAQRPTPVR</sequence>
<reference evidence="11" key="1">
    <citation type="journal article" date="2019" name="Int. J. Syst. Evol. Microbiol.">
        <title>The Global Catalogue of Microorganisms (GCM) 10K type strain sequencing project: providing services to taxonomists for standard genome sequencing and annotation.</title>
        <authorList>
            <consortium name="The Broad Institute Genomics Platform"/>
            <consortium name="The Broad Institute Genome Sequencing Center for Infectious Disease"/>
            <person name="Wu L."/>
            <person name="Ma J."/>
        </authorList>
    </citation>
    <scope>NUCLEOTIDE SEQUENCE [LARGE SCALE GENOMIC DNA]</scope>
    <source>
        <strain evidence="11">JCM 4737</strain>
    </source>
</reference>
<evidence type="ECO:0000313" key="10">
    <source>
        <dbReference type="EMBL" id="GHB04559.1"/>
    </source>
</evidence>
<dbReference type="RefSeq" id="WP_138896081.1">
    <property type="nucleotide sequence ID" value="NZ_BMVO01000007.1"/>
</dbReference>
<evidence type="ECO:0000256" key="4">
    <source>
        <dbReference type="ARBA" id="ARBA00022692"/>
    </source>
</evidence>
<accession>A0ABQ3DLU9</accession>
<dbReference type="Proteomes" id="UP000599437">
    <property type="component" value="Unassembled WGS sequence"/>
</dbReference>
<gene>
    <name evidence="10" type="ORF">GCM10010346_29560</name>
</gene>
<evidence type="ECO:0000313" key="11">
    <source>
        <dbReference type="Proteomes" id="UP000599437"/>
    </source>
</evidence>
<evidence type="ECO:0000256" key="1">
    <source>
        <dbReference type="ARBA" id="ARBA00004141"/>
    </source>
</evidence>
<comment type="similarity">
    <text evidence="7">Belongs to the MptA/B family.</text>
</comment>
<evidence type="ECO:0000256" key="9">
    <source>
        <dbReference type="SAM" id="Phobius"/>
    </source>
</evidence>
<comment type="subcellular location">
    <subcellularLocation>
        <location evidence="1">Membrane</location>
        <topology evidence="1">Multi-pass membrane protein</topology>
    </subcellularLocation>
</comment>
<keyword evidence="4 9" id="KW-0812">Transmembrane</keyword>
<keyword evidence="3" id="KW-0808">Transferase</keyword>
<feature type="region of interest" description="Disordered" evidence="8">
    <location>
        <begin position="484"/>
        <end position="536"/>
    </location>
</feature>
<evidence type="ECO:0000256" key="7">
    <source>
        <dbReference type="ARBA" id="ARBA00043987"/>
    </source>
</evidence>
<proteinExistence type="inferred from homology"/>
<keyword evidence="2" id="KW-0328">Glycosyltransferase</keyword>
<feature type="transmembrane region" description="Helical" evidence="9">
    <location>
        <begin position="44"/>
        <end position="66"/>
    </location>
</feature>
<protein>
    <submittedName>
        <fullName evidence="10">Alpha-(1-&gt;6)-mannopyranosyltransferase</fullName>
    </submittedName>
</protein>
<keyword evidence="5 9" id="KW-1133">Transmembrane helix</keyword>
<evidence type="ECO:0000256" key="6">
    <source>
        <dbReference type="ARBA" id="ARBA00023136"/>
    </source>
</evidence>
<feature type="transmembrane region" description="Helical" evidence="9">
    <location>
        <begin position="358"/>
        <end position="376"/>
    </location>
</feature>
<dbReference type="EMBL" id="BMVO01000007">
    <property type="protein sequence ID" value="GHB04559.1"/>
    <property type="molecule type" value="Genomic_DNA"/>
</dbReference>
<dbReference type="InterPro" id="IPR049829">
    <property type="entry name" value="MptA/B-like"/>
</dbReference>
<feature type="transmembrane region" description="Helical" evidence="9">
    <location>
        <begin position="207"/>
        <end position="228"/>
    </location>
</feature>